<name>A0A2S6HYG5_9FIRM</name>
<evidence type="ECO:0000256" key="5">
    <source>
        <dbReference type="ARBA" id="ARBA00022801"/>
    </source>
</evidence>
<reference evidence="8 9" key="1">
    <citation type="submission" date="2018-02" db="EMBL/GenBank/DDBJ databases">
        <title>Genomic Encyclopedia of Archaeal and Bacterial Type Strains, Phase II (KMG-II): from individual species to whole genera.</title>
        <authorList>
            <person name="Goeker M."/>
        </authorList>
    </citation>
    <scope>NUCLEOTIDE SEQUENCE [LARGE SCALE GENOMIC DNA]</scope>
    <source>
        <strain evidence="8 9">DSM 3808</strain>
    </source>
</reference>
<dbReference type="InterPro" id="IPR051915">
    <property type="entry name" value="Cellulose_Degrad_GH3"/>
</dbReference>
<evidence type="ECO:0000256" key="6">
    <source>
        <dbReference type="ARBA" id="ARBA00023295"/>
    </source>
</evidence>
<dbReference type="InterPro" id="IPR002772">
    <property type="entry name" value="Glyco_hydro_3_C"/>
</dbReference>
<evidence type="ECO:0000313" key="8">
    <source>
        <dbReference type="EMBL" id="PPK83207.1"/>
    </source>
</evidence>
<dbReference type="Pfam" id="PF00933">
    <property type="entry name" value="Glyco_hydro_3"/>
    <property type="match status" value="1"/>
</dbReference>
<protein>
    <recommendedName>
        <fullName evidence="3">beta-glucosidase</fullName>
        <ecNumber evidence="3">3.2.1.21</ecNumber>
    </recommendedName>
</protein>
<dbReference type="EMBL" id="PTJA01000001">
    <property type="protein sequence ID" value="PPK83207.1"/>
    <property type="molecule type" value="Genomic_DNA"/>
</dbReference>
<dbReference type="Gene3D" id="2.60.40.10">
    <property type="entry name" value="Immunoglobulins"/>
    <property type="match status" value="1"/>
</dbReference>
<keyword evidence="5" id="KW-0378">Hydrolase</keyword>
<evidence type="ECO:0000256" key="2">
    <source>
        <dbReference type="ARBA" id="ARBA00005336"/>
    </source>
</evidence>
<dbReference type="InterPro" id="IPR017853">
    <property type="entry name" value="GH"/>
</dbReference>
<dbReference type="InterPro" id="IPR036962">
    <property type="entry name" value="Glyco_hydro_3_N_sf"/>
</dbReference>
<comment type="catalytic activity">
    <reaction evidence="1">
        <text>Hydrolysis of terminal, non-reducing beta-D-glucosyl residues with release of beta-D-glucose.</text>
        <dbReference type="EC" id="3.2.1.21"/>
    </reaction>
</comment>
<dbReference type="PANTHER" id="PTHR30620">
    <property type="entry name" value="PERIPLASMIC BETA-GLUCOSIDASE-RELATED"/>
    <property type="match status" value="1"/>
</dbReference>
<dbReference type="EC" id="3.2.1.21" evidence="3"/>
<dbReference type="SUPFAM" id="SSF51445">
    <property type="entry name" value="(Trans)glycosidases"/>
    <property type="match status" value="1"/>
</dbReference>
<dbReference type="AlphaFoldDB" id="A0A2S6HYG5"/>
<proteinExistence type="inferred from homology"/>
<evidence type="ECO:0000256" key="3">
    <source>
        <dbReference type="ARBA" id="ARBA00012744"/>
    </source>
</evidence>
<comment type="similarity">
    <text evidence="2">Belongs to the glycosyl hydrolase 3 family.</text>
</comment>
<dbReference type="Gene3D" id="3.40.50.1700">
    <property type="entry name" value="Glycoside hydrolase family 3 C-terminal domain"/>
    <property type="match status" value="1"/>
</dbReference>
<dbReference type="Pfam" id="PF14310">
    <property type="entry name" value="Fn3-like"/>
    <property type="match status" value="1"/>
</dbReference>
<dbReference type="Pfam" id="PF01915">
    <property type="entry name" value="Glyco_hydro_3_C"/>
    <property type="match status" value="1"/>
</dbReference>
<keyword evidence="4" id="KW-0732">Signal</keyword>
<feature type="domain" description="Fibronectin type III-like" evidence="7">
    <location>
        <begin position="656"/>
        <end position="725"/>
    </location>
</feature>
<keyword evidence="6" id="KW-0326">Glycosidase</keyword>
<sequence>MEDGKLKELLSDMSVEEKIDQLLQVTGYYFEEEGVVTGPNNQAGFMQQEVDLAGSVLGIAGADKLIGIQKKYMEKQPHQIPLLFMADIINGFRTIFPIPLAQGCSFDPEIAKIGAEVAAKESAVSGLHLTFSPMVDLVRDPRWGRVMESTGEDPYLNSEFARAMVKGYQGDGELSQPYKIAACVKHFAGYGAPMAGREYNTVELSNRTLFDSYLPSYQAAIDAGCATAMTSFNTLDRIPSTANKWLMRDILRTHMGFEGVLISDWAAIEEIIHHGVAEGKKQAARLALEAGVDIDMMTTCYCRNIKELLDENKIDSALLDEAVYRVLVLKNRLGLFENPFKDANSQWEEDVILSKEHRKLARQAAAQTMVLLKNEDQILPLKKEGQKIAFIGPHADSPYLMGVWSIFGRMEDVITIKEGVKRAGVTEASFYRGAPVVSDLTKLELHSEVREQILSDIKASKALLKEALLAAQDSDIVVLALGEYPAQSGEAASRTNLHLDPLQLELLRQVKKINPNIVTVLLNGRPLIIEDVLADSKAVLEAWLPGTEGGNAIADILFGDVTPSGKLSMSFPRTVGQIPIYYNDFPTGRPVLGKKEKYLSQYIDCPNEPLFPFGYGLSYTAFEISPITLSHKILSGDGSIQASVCVRNTGHREGAQVIQLYIKDEVGSVSRPNRELKGFRKVYLKPGEEAEVVFDINTSMLKFYDNTMQYVCEPGSFRLFIGADSATENSVSFTVE</sequence>
<dbReference type="SUPFAM" id="SSF52279">
    <property type="entry name" value="Beta-D-glucan exohydrolase, C-terminal domain"/>
    <property type="match status" value="1"/>
</dbReference>
<dbReference type="RefSeq" id="WP_104433782.1">
    <property type="nucleotide sequence ID" value="NZ_PTJA01000001.1"/>
</dbReference>
<dbReference type="FunFam" id="2.60.40.10:FF:000495">
    <property type="entry name" value="Periplasmic beta-glucosidase"/>
    <property type="match status" value="1"/>
</dbReference>
<accession>A0A2S6HYG5</accession>
<dbReference type="SMART" id="SM01217">
    <property type="entry name" value="Fn3_like"/>
    <property type="match status" value="1"/>
</dbReference>
<dbReference type="GO" id="GO:0009251">
    <property type="term" value="P:glucan catabolic process"/>
    <property type="evidence" value="ECO:0007669"/>
    <property type="project" value="TreeGrafter"/>
</dbReference>
<organism evidence="8 9">
    <name type="scientific">Lacrimispora xylanisolvens</name>
    <dbReference type="NCBI Taxonomy" id="384636"/>
    <lineage>
        <taxon>Bacteria</taxon>
        <taxon>Bacillati</taxon>
        <taxon>Bacillota</taxon>
        <taxon>Clostridia</taxon>
        <taxon>Lachnospirales</taxon>
        <taxon>Lachnospiraceae</taxon>
        <taxon>Lacrimispora</taxon>
    </lineage>
</organism>
<dbReference type="InterPro" id="IPR013783">
    <property type="entry name" value="Ig-like_fold"/>
</dbReference>
<evidence type="ECO:0000313" key="9">
    <source>
        <dbReference type="Proteomes" id="UP000237749"/>
    </source>
</evidence>
<dbReference type="PANTHER" id="PTHR30620:SF16">
    <property type="entry name" value="LYSOSOMAL BETA GLUCOSIDASE"/>
    <property type="match status" value="1"/>
</dbReference>
<dbReference type="NCBIfam" id="NF011678">
    <property type="entry name" value="PRK15098.1"/>
    <property type="match status" value="1"/>
</dbReference>
<comment type="caution">
    <text evidence="8">The sequence shown here is derived from an EMBL/GenBank/DDBJ whole genome shotgun (WGS) entry which is preliminary data.</text>
</comment>
<dbReference type="Proteomes" id="UP000237749">
    <property type="component" value="Unassembled WGS sequence"/>
</dbReference>
<dbReference type="Gene3D" id="3.20.20.300">
    <property type="entry name" value="Glycoside hydrolase, family 3, N-terminal domain"/>
    <property type="match status" value="1"/>
</dbReference>
<evidence type="ECO:0000259" key="7">
    <source>
        <dbReference type="SMART" id="SM01217"/>
    </source>
</evidence>
<dbReference type="GO" id="GO:0008422">
    <property type="term" value="F:beta-glucosidase activity"/>
    <property type="evidence" value="ECO:0007669"/>
    <property type="project" value="UniProtKB-EC"/>
</dbReference>
<dbReference type="PRINTS" id="PR00133">
    <property type="entry name" value="GLHYDRLASE3"/>
</dbReference>
<dbReference type="InterPro" id="IPR036881">
    <property type="entry name" value="Glyco_hydro_3_C_sf"/>
</dbReference>
<gene>
    <name evidence="8" type="ORF">BXY41_101270</name>
</gene>
<evidence type="ECO:0000256" key="4">
    <source>
        <dbReference type="ARBA" id="ARBA00022729"/>
    </source>
</evidence>
<evidence type="ECO:0000256" key="1">
    <source>
        <dbReference type="ARBA" id="ARBA00000448"/>
    </source>
</evidence>
<dbReference type="InterPro" id="IPR001764">
    <property type="entry name" value="Glyco_hydro_3_N"/>
</dbReference>
<dbReference type="InterPro" id="IPR026891">
    <property type="entry name" value="Fn3-like"/>
</dbReference>
<dbReference type="OrthoDB" id="9805821at2"/>
<keyword evidence="9" id="KW-1185">Reference proteome</keyword>